<sequence length="93" mass="10683">MSEPILVNVTEEIVRGLVSFLLRGPEYQTFCKCEICELDTVAIALNAMPSKYVTSMDARDEAFRTMNTPENIELVNREIIRALHVVNKYPRHK</sequence>
<name>A0ABV2PK31_9BACI</name>
<comment type="caution">
    <text evidence="1">The sequence shown here is derived from an EMBL/GenBank/DDBJ whole genome shotgun (WGS) entry which is preliminary data.</text>
</comment>
<dbReference type="EMBL" id="JBEPSB010000010">
    <property type="protein sequence ID" value="MET4561292.1"/>
    <property type="molecule type" value="Genomic_DNA"/>
</dbReference>
<accession>A0ABV2PK31</accession>
<dbReference type="Proteomes" id="UP001549363">
    <property type="component" value="Unassembled WGS sequence"/>
</dbReference>
<reference evidence="1 2" key="1">
    <citation type="submission" date="2024-06" db="EMBL/GenBank/DDBJ databases">
        <title>Sorghum-associated microbial communities from plants grown in Nebraska, USA.</title>
        <authorList>
            <person name="Schachtman D."/>
        </authorList>
    </citation>
    <scope>NUCLEOTIDE SEQUENCE [LARGE SCALE GENOMIC DNA]</scope>
    <source>
        <strain evidence="1 2">736</strain>
    </source>
</reference>
<evidence type="ECO:0000313" key="2">
    <source>
        <dbReference type="Proteomes" id="UP001549363"/>
    </source>
</evidence>
<dbReference type="RefSeq" id="WP_354471951.1">
    <property type="nucleotide sequence ID" value="NZ_CP073713.1"/>
</dbReference>
<gene>
    <name evidence="1" type="ORF">ABIA69_002451</name>
</gene>
<dbReference type="InterPro" id="IPR019657">
    <property type="entry name" value="ComFB"/>
</dbReference>
<keyword evidence="2" id="KW-1185">Reference proteome</keyword>
<proteinExistence type="predicted"/>
<dbReference type="Pfam" id="PF10719">
    <property type="entry name" value="ComFB"/>
    <property type="match status" value="1"/>
</dbReference>
<protein>
    <submittedName>
        <fullName evidence="1">Competence protein ComFB</fullName>
    </submittedName>
</protein>
<evidence type="ECO:0000313" key="1">
    <source>
        <dbReference type="EMBL" id="MET4561292.1"/>
    </source>
</evidence>
<organism evidence="1 2">
    <name type="scientific">Lysinibacillus parviboronicapiens</name>
    <dbReference type="NCBI Taxonomy" id="436516"/>
    <lineage>
        <taxon>Bacteria</taxon>
        <taxon>Bacillati</taxon>
        <taxon>Bacillota</taxon>
        <taxon>Bacilli</taxon>
        <taxon>Bacillales</taxon>
        <taxon>Bacillaceae</taxon>
        <taxon>Lysinibacillus</taxon>
    </lineage>
</organism>